<organism evidence="3 4">
    <name type="scientific">Pseudonocardia hierapolitana</name>
    <dbReference type="NCBI Taxonomy" id="1128676"/>
    <lineage>
        <taxon>Bacteria</taxon>
        <taxon>Bacillati</taxon>
        <taxon>Actinomycetota</taxon>
        <taxon>Actinomycetes</taxon>
        <taxon>Pseudonocardiales</taxon>
        <taxon>Pseudonocardiaceae</taxon>
        <taxon>Pseudonocardia</taxon>
    </lineage>
</organism>
<dbReference type="AlphaFoldDB" id="A0A561SJI0"/>
<protein>
    <submittedName>
        <fullName evidence="3">Acyl dehydratase</fullName>
    </submittedName>
</protein>
<comment type="caution">
    <text evidence="3">The sequence shown here is derived from an EMBL/GenBank/DDBJ whole genome shotgun (WGS) entry which is preliminary data.</text>
</comment>
<sequence>MSDLLTPEQAGTARFWFEDYAVGQAFRSHGRTITDADIRTYLGATGTDHPNHTDEEYCRAHPLLEGVCAPGVLVLGIVDGFIADTVTRYMSSSMNYGHDRIRYLRPVYVRDTLHAEIRVAACTVRDDTWGVVTVEATARNQRDEPVLFDSHLLIVQRRP</sequence>
<dbReference type="PANTHER" id="PTHR43664">
    <property type="entry name" value="MONOAMINE OXIDASE-RELATED"/>
    <property type="match status" value="1"/>
</dbReference>
<name>A0A561SJI0_9PSEU</name>
<comment type="similarity">
    <text evidence="1">Belongs to the enoyl-CoA hydratase/isomerase family.</text>
</comment>
<dbReference type="Gene3D" id="3.10.129.10">
    <property type="entry name" value="Hotdog Thioesterase"/>
    <property type="match status" value="1"/>
</dbReference>
<dbReference type="Proteomes" id="UP000321261">
    <property type="component" value="Unassembled WGS sequence"/>
</dbReference>
<evidence type="ECO:0000256" key="1">
    <source>
        <dbReference type="ARBA" id="ARBA00005254"/>
    </source>
</evidence>
<gene>
    <name evidence="3" type="ORF">FHX44_11899</name>
</gene>
<dbReference type="PANTHER" id="PTHR43664:SF1">
    <property type="entry name" value="BETA-METHYLMALYL-COA DEHYDRATASE"/>
    <property type="match status" value="1"/>
</dbReference>
<keyword evidence="4" id="KW-1185">Reference proteome</keyword>
<accession>A0A561SJI0</accession>
<evidence type="ECO:0000313" key="4">
    <source>
        <dbReference type="Proteomes" id="UP000321261"/>
    </source>
</evidence>
<dbReference type="InterPro" id="IPR052342">
    <property type="entry name" value="MCH/BMMD"/>
</dbReference>
<proteinExistence type="inferred from homology"/>
<evidence type="ECO:0000259" key="2">
    <source>
        <dbReference type="Pfam" id="PF01575"/>
    </source>
</evidence>
<feature type="domain" description="MaoC-like" evidence="2">
    <location>
        <begin position="22"/>
        <end position="138"/>
    </location>
</feature>
<reference evidence="3 4" key="1">
    <citation type="submission" date="2019-06" db="EMBL/GenBank/DDBJ databases">
        <title>Sequencing the genomes of 1000 actinobacteria strains.</title>
        <authorList>
            <person name="Klenk H.-P."/>
        </authorList>
    </citation>
    <scope>NUCLEOTIDE SEQUENCE [LARGE SCALE GENOMIC DNA]</scope>
    <source>
        <strain evidence="3 4">DSM 45671</strain>
    </source>
</reference>
<dbReference type="RefSeq" id="WP_170308771.1">
    <property type="nucleotide sequence ID" value="NZ_VIWU01000001.1"/>
</dbReference>
<dbReference type="Pfam" id="PF01575">
    <property type="entry name" value="MaoC_dehydratas"/>
    <property type="match status" value="1"/>
</dbReference>
<evidence type="ECO:0000313" key="3">
    <source>
        <dbReference type="EMBL" id="TWF75015.1"/>
    </source>
</evidence>
<dbReference type="SUPFAM" id="SSF54637">
    <property type="entry name" value="Thioesterase/thiol ester dehydrase-isomerase"/>
    <property type="match status" value="1"/>
</dbReference>
<dbReference type="InterPro" id="IPR029069">
    <property type="entry name" value="HotDog_dom_sf"/>
</dbReference>
<dbReference type="InterPro" id="IPR002539">
    <property type="entry name" value="MaoC-like_dom"/>
</dbReference>
<dbReference type="EMBL" id="VIWU01000001">
    <property type="protein sequence ID" value="TWF75015.1"/>
    <property type="molecule type" value="Genomic_DNA"/>
</dbReference>